<gene>
    <name evidence="1" type="ORF">HAX54_043994</name>
</gene>
<sequence>MLSVAASPSIILLSSRSPALVGHTHGIQKNLHKYSTRLENVVAKSPQLLQLHSVLFSQRTNPFGSKLFNILNNSVHHPGEPVVAVHLIAESILQVELATEHHERLQYQGCEGTDVVEIDQRVPEEFTIGSMKLVSPTDVEDEPGKTDDVSTLGVHEQLACGSRRL</sequence>
<protein>
    <submittedName>
        <fullName evidence="1">Uncharacterized protein</fullName>
    </submittedName>
</protein>
<evidence type="ECO:0000313" key="2">
    <source>
        <dbReference type="Proteomes" id="UP000823775"/>
    </source>
</evidence>
<comment type="caution">
    <text evidence="1">The sequence shown here is derived from an EMBL/GenBank/DDBJ whole genome shotgun (WGS) entry which is preliminary data.</text>
</comment>
<name>A0ABS8SNW9_DATST</name>
<reference evidence="1 2" key="1">
    <citation type="journal article" date="2021" name="BMC Genomics">
        <title>Datura genome reveals duplications of psychoactive alkaloid biosynthetic genes and high mutation rate following tissue culture.</title>
        <authorList>
            <person name="Rajewski A."/>
            <person name="Carter-House D."/>
            <person name="Stajich J."/>
            <person name="Litt A."/>
        </authorList>
    </citation>
    <scope>NUCLEOTIDE SEQUENCE [LARGE SCALE GENOMIC DNA]</scope>
    <source>
        <strain evidence="1">AR-01</strain>
    </source>
</reference>
<keyword evidence="2" id="KW-1185">Reference proteome</keyword>
<dbReference type="Proteomes" id="UP000823775">
    <property type="component" value="Unassembled WGS sequence"/>
</dbReference>
<organism evidence="1 2">
    <name type="scientific">Datura stramonium</name>
    <name type="common">Jimsonweed</name>
    <name type="synonym">Common thornapple</name>
    <dbReference type="NCBI Taxonomy" id="4076"/>
    <lineage>
        <taxon>Eukaryota</taxon>
        <taxon>Viridiplantae</taxon>
        <taxon>Streptophyta</taxon>
        <taxon>Embryophyta</taxon>
        <taxon>Tracheophyta</taxon>
        <taxon>Spermatophyta</taxon>
        <taxon>Magnoliopsida</taxon>
        <taxon>eudicotyledons</taxon>
        <taxon>Gunneridae</taxon>
        <taxon>Pentapetalae</taxon>
        <taxon>asterids</taxon>
        <taxon>lamiids</taxon>
        <taxon>Solanales</taxon>
        <taxon>Solanaceae</taxon>
        <taxon>Solanoideae</taxon>
        <taxon>Datureae</taxon>
        <taxon>Datura</taxon>
    </lineage>
</organism>
<proteinExistence type="predicted"/>
<dbReference type="EMBL" id="JACEIK010000666">
    <property type="protein sequence ID" value="MCD7460628.1"/>
    <property type="molecule type" value="Genomic_DNA"/>
</dbReference>
<accession>A0ABS8SNW9</accession>
<evidence type="ECO:0000313" key="1">
    <source>
        <dbReference type="EMBL" id="MCD7460628.1"/>
    </source>
</evidence>